<sequence>MTKLPEDLPDCTVFLLGKAYQKAHGDFQKRLKPYGLTNMQHLVLEGLWYQEGVTAAELGKCLILDKATLSGVLDRMAEAGWIIKKQDSEDLRVQRLYPSPKANEMKDKLIGERKSANEELLASFTLEEQVLLKRLLRDIL</sequence>
<evidence type="ECO:0000256" key="1">
    <source>
        <dbReference type="ARBA" id="ARBA00023015"/>
    </source>
</evidence>
<dbReference type="Pfam" id="PF01047">
    <property type="entry name" value="MarR"/>
    <property type="match status" value="1"/>
</dbReference>
<dbReference type="GO" id="GO:0003677">
    <property type="term" value="F:DNA binding"/>
    <property type="evidence" value="ECO:0007669"/>
    <property type="project" value="UniProtKB-KW"/>
</dbReference>
<protein>
    <submittedName>
        <fullName evidence="5">MarR-type HTH domain-containing protein</fullName>
    </submittedName>
</protein>
<dbReference type="RefSeq" id="WP_207687862.1">
    <property type="nucleotide sequence ID" value="NZ_CP061799.1"/>
</dbReference>
<dbReference type="Proteomes" id="UP000663720">
    <property type="component" value="Chromosome"/>
</dbReference>
<proteinExistence type="predicted"/>
<evidence type="ECO:0000256" key="3">
    <source>
        <dbReference type="ARBA" id="ARBA00023163"/>
    </source>
</evidence>
<keyword evidence="2" id="KW-0238">DNA-binding</keyword>
<evidence type="ECO:0000313" key="6">
    <source>
        <dbReference type="Proteomes" id="UP000663720"/>
    </source>
</evidence>
<dbReference type="PROSITE" id="PS50995">
    <property type="entry name" value="HTH_MARR_2"/>
    <property type="match status" value="1"/>
</dbReference>
<accession>A0A975GHT5</accession>
<dbReference type="SMART" id="SM00347">
    <property type="entry name" value="HTH_MARR"/>
    <property type="match status" value="1"/>
</dbReference>
<reference evidence="5" key="1">
    <citation type="journal article" date="2021" name="Microb. Physiol.">
        <title>Proteogenomic Insights into the Physiology of Marine, Sulfate-Reducing, Filamentous Desulfonema limicola and Desulfonema magnum.</title>
        <authorList>
            <person name="Schnaars V."/>
            <person name="Wohlbrand L."/>
            <person name="Scheve S."/>
            <person name="Hinrichs C."/>
            <person name="Reinhardt R."/>
            <person name="Rabus R."/>
        </authorList>
    </citation>
    <scope>NUCLEOTIDE SEQUENCE</scope>
    <source>
        <strain evidence="5">5ac10</strain>
    </source>
</reference>
<dbReference type="EMBL" id="CP061799">
    <property type="protein sequence ID" value="QTA81881.1"/>
    <property type="molecule type" value="Genomic_DNA"/>
</dbReference>
<dbReference type="KEGG" id="dli:dnl_42370"/>
<feature type="domain" description="HTH marR-type" evidence="4">
    <location>
        <begin position="9"/>
        <end position="140"/>
    </location>
</feature>
<keyword evidence="1" id="KW-0805">Transcription regulation</keyword>
<name>A0A975GHT5_9BACT</name>
<evidence type="ECO:0000259" key="4">
    <source>
        <dbReference type="PROSITE" id="PS50995"/>
    </source>
</evidence>
<dbReference type="SUPFAM" id="SSF46785">
    <property type="entry name" value="Winged helix' DNA-binding domain"/>
    <property type="match status" value="1"/>
</dbReference>
<dbReference type="PANTHER" id="PTHR42756">
    <property type="entry name" value="TRANSCRIPTIONAL REGULATOR, MARR"/>
    <property type="match status" value="1"/>
</dbReference>
<organism evidence="5 6">
    <name type="scientific">Desulfonema limicola</name>
    <dbReference type="NCBI Taxonomy" id="45656"/>
    <lineage>
        <taxon>Bacteria</taxon>
        <taxon>Pseudomonadati</taxon>
        <taxon>Thermodesulfobacteriota</taxon>
        <taxon>Desulfobacteria</taxon>
        <taxon>Desulfobacterales</taxon>
        <taxon>Desulfococcaceae</taxon>
        <taxon>Desulfonema</taxon>
    </lineage>
</organism>
<keyword evidence="6" id="KW-1185">Reference proteome</keyword>
<dbReference type="InterPro" id="IPR036388">
    <property type="entry name" value="WH-like_DNA-bd_sf"/>
</dbReference>
<dbReference type="GO" id="GO:0003700">
    <property type="term" value="F:DNA-binding transcription factor activity"/>
    <property type="evidence" value="ECO:0007669"/>
    <property type="project" value="InterPro"/>
</dbReference>
<dbReference type="InterPro" id="IPR000835">
    <property type="entry name" value="HTH_MarR-typ"/>
</dbReference>
<dbReference type="PRINTS" id="PR00598">
    <property type="entry name" value="HTHMARR"/>
</dbReference>
<gene>
    <name evidence="5" type="ORF">dnl_42370</name>
</gene>
<dbReference type="PANTHER" id="PTHR42756:SF1">
    <property type="entry name" value="TRANSCRIPTIONAL REPRESSOR OF EMRAB OPERON"/>
    <property type="match status" value="1"/>
</dbReference>
<keyword evidence="3" id="KW-0804">Transcription</keyword>
<dbReference type="Gene3D" id="1.10.10.10">
    <property type="entry name" value="Winged helix-like DNA-binding domain superfamily/Winged helix DNA-binding domain"/>
    <property type="match status" value="1"/>
</dbReference>
<dbReference type="InterPro" id="IPR036390">
    <property type="entry name" value="WH_DNA-bd_sf"/>
</dbReference>
<evidence type="ECO:0000313" key="5">
    <source>
        <dbReference type="EMBL" id="QTA81881.1"/>
    </source>
</evidence>
<evidence type="ECO:0000256" key="2">
    <source>
        <dbReference type="ARBA" id="ARBA00023125"/>
    </source>
</evidence>
<dbReference type="AlphaFoldDB" id="A0A975GHT5"/>